<protein>
    <submittedName>
        <fullName evidence="4">EamA-like transporter family protein</fullName>
    </submittedName>
</protein>
<dbReference type="SUPFAM" id="SSF103481">
    <property type="entry name" value="Multidrug resistance efflux transporter EmrE"/>
    <property type="match status" value="2"/>
</dbReference>
<dbReference type="Pfam" id="PF00892">
    <property type="entry name" value="EamA"/>
    <property type="match status" value="2"/>
</dbReference>
<dbReference type="EMBL" id="CACRSL010000003">
    <property type="protein sequence ID" value="VYS72771.1"/>
    <property type="molecule type" value="Genomic_DNA"/>
</dbReference>
<feature type="transmembrane region" description="Helical" evidence="2">
    <location>
        <begin position="172"/>
        <end position="191"/>
    </location>
</feature>
<dbReference type="InterPro" id="IPR000620">
    <property type="entry name" value="EamA_dom"/>
</dbReference>
<reference evidence="4" key="1">
    <citation type="submission" date="2019-11" db="EMBL/GenBank/DDBJ databases">
        <authorList>
            <person name="Feng L."/>
        </authorList>
    </citation>
    <scope>NUCLEOTIDE SEQUENCE</scope>
    <source>
        <strain evidence="4">AundefinedLFYP135</strain>
    </source>
</reference>
<gene>
    <name evidence="4" type="ORF">AULFYP135_00049</name>
</gene>
<dbReference type="InterPro" id="IPR037185">
    <property type="entry name" value="EmrE-like"/>
</dbReference>
<evidence type="ECO:0000259" key="3">
    <source>
        <dbReference type="Pfam" id="PF00892"/>
    </source>
</evidence>
<keyword evidence="2" id="KW-0472">Membrane</keyword>
<keyword evidence="2" id="KW-1133">Transmembrane helix</keyword>
<name>A0A6N2QXS5_9FIRM</name>
<feature type="transmembrane region" description="Helical" evidence="2">
    <location>
        <begin position="142"/>
        <end position="160"/>
    </location>
</feature>
<feature type="domain" description="EamA" evidence="3">
    <location>
        <begin position="143"/>
        <end position="271"/>
    </location>
</feature>
<dbReference type="PANTHER" id="PTHR22911:SF79">
    <property type="entry name" value="MOBA-LIKE NTP TRANSFERASE DOMAIN-CONTAINING PROTEIN"/>
    <property type="match status" value="1"/>
</dbReference>
<feature type="transmembrane region" description="Helical" evidence="2">
    <location>
        <begin position="230"/>
        <end position="251"/>
    </location>
</feature>
<dbReference type="GO" id="GO:0016020">
    <property type="term" value="C:membrane"/>
    <property type="evidence" value="ECO:0007669"/>
    <property type="project" value="InterPro"/>
</dbReference>
<organism evidence="4">
    <name type="scientific">uncultured Anaerotruncus sp</name>
    <dbReference type="NCBI Taxonomy" id="905011"/>
    <lineage>
        <taxon>Bacteria</taxon>
        <taxon>Bacillati</taxon>
        <taxon>Bacillota</taxon>
        <taxon>Clostridia</taxon>
        <taxon>Eubacteriales</taxon>
        <taxon>Oscillospiraceae</taxon>
        <taxon>Anaerotruncus</taxon>
        <taxon>environmental samples</taxon>
    </lineage>
</organism>
<feature type="transmembrane region" description="Helical" evidence="2">
    <location>
        <begin position="119"/>
        <end position="136"/>
    </location>
</feature>
<evidence type="ECO:0000313" key="4">
    <source>
        <dbReference type="EMBL" id="VYS72771.1"/>
    </source>
</evidence>
<keyword evidence="2" id="KW-0812">Transmembrane</keyword>
<feature type="transmembrane region" description="Helical" evidence="2">
    <location>
        <begin position="203"/>
        <end position="223"/>
    </location>
</feature>
<dbReference type="PANTHER" id="PTHR22911">
    <property type="entry name" value="ACYL-MALONYL CONDENSING ENZYME-RELATED"/>
    <property type="match status" value="1"/>
</dbReference>
<feature type="transmembrane region" description="Helical" evidence="2">
    <location>
        <begin position="35"/>
        <end position="54"/>
    </location>
</feature>
<sequence>MSQTQSRGIFYMLACAFLWSIGGLFIKLIDWNPFFIAGARSLIGAAVLMVYMKLAHLSLKINRRSIVSGIALCSVFFCYVTANKLTTAANTVVLQYTNPVFVVLLSSLFLHQKFSRRDLFLVGTVFFGVALSFLDGMDAGGFLGNLLALFSGFFLAVLFLNSARCETASDSMSGILLGQLFAALCGAPFLFLDPPAFTTTSVASILILGVFQLGLPYVFYGIASRTCSPLICSVLAGVEPLLNPLWVFVVMGERPSVTALIGCGIVVVTITVWCVQNAKLAQS</sequence>
<feature type="transmembrane region" description="Helical" evidence="2">
    <location>
        <begin position="66"/>
        <end position="82"/>
    </location>
</feature>
<feature type="transmembrane region" description="Helical" evidence="2">
    <location>
        <begin position="88"/>
        <end position="110"/>
    </location>
</feature>
<feature type="transmembrane region" description="Helical" evidence="2">
    <location>
        <begin position="9"/>
        <end position="29"/>
    </location>
</feature>
<feature type="transmembrane region" description="Helical" evidence="2">
    <location>
        <begin position="257"/>
        <end position="275"/>
    </location>
</feature>
<dbReference type="AlphaFoldDB" id="A0A6N2QXS5"/>
<evidence type="ECO:0000256" key="1">
    <source>
        <dbReference type="ARBA" id="ARBA00007362"/>
    </source>
</evidence>
<proteinExistence type="inferred from homology"/>
<comment type="similarity">
    <text evidence="1">Belongs to the EamA transporter family.</text>
</comment>
<accession>A0A6N2QXS5</accession>
<feature type="domain" description="EamA" evidence="3">
    <location>
        <begin position="7"/>
        <end position="133"/>
    </location>
</feature>
<evidence type="ECO:0000256" key="2">
    <source>
        <dbReference type="SAM" id="Phobius"/>
    </source>
</evidence>